<feature type="compositionally biased region" description="Low complexity" evidence="6">
    <location>
        <begin position="265"/>
        <end position="287"/>
    </location>
</feature>
<protein>
    <recommendedName>
        <fullName evidence="7">Xylanolytic transcriptional activator regulatory domain-containing protein</fullName>
    </recommendedName>
</protein>
<dbReference type="GO" id="GO:0000981">
    <property type="term" value="F:DNA-binding transcription factor activity, RNA polymerase II-specific"/>
    <property type="evidence" value="ECO:0007669"/>
    <property type="project" value="InterPro"/>
</dbReference>
<dbReference type="InterPro" id="IPR007219">
    <property type="entry name" value="XnlR_reg_dom"/>
</dbReference>
<feature type="region of interest" description="Disordered" evidence="6">
    <location>
        <begin position="265"/>
        <end position="307"/>
    </location>
</feature>
<dbReference type="Pfam" id="PF04082">
    <property type="entry name" value="Fungal_trans"/>
    <property type="match status" value="1"/>
</dbReference>
<feature type="region of interest" description="Disordered" evidence="6">
    <location>
        <begin position="902"/>
        <end position="967"/>
    </location>
</feature>
<dbReference type="Proteomes" id="UP001150266">
    <property type="component" value="Unassembled WGS sequence"/>
</dbReference>
<feature type="region of interest" description="Disordered" evidence="6">
    <location>
        <begin position="125"/>
        <end position="194"/>
    </location>
</feature>
<comment type="caution">
    <text evidence="8">The sequence shown here is derived from an EMBL/GenBank/DDBJ whole genome shotgun (WGS) entry which is preliminary data.</text>
</comment>
<feature type="compositionally biased region" description="Polar residues" evidence="6">
    <location>
        <begin position="401"/>
        <end position="410"/>
    </location>
</feature>
<evidence type="ECO:0000256" key="6">
    <source>
        <dbReference type="SAM" id="MobiDB-lite"/>
    </source>
</evidence>
<dbReference type="SMART" id="SM00906">
    <property type="entry name" value="Fungal_trans"/>
    <property type="match status" value="1"/>
</dbReference>
<name>A0A9W9A7B3_9AGAR</name>
<evidence type="ECO:0000256" key="2">
    <source>
        <dbReference type="ARBA" id="ARBA00023015"/>
    </source>
</evidence>
<organism evidence="8 9">
    <name type="scientific">Lentinula aciculospora</name>
    <dbReference type="NCBI Taxonomy" id="153920"/>
    <lineage>
        <taxon>Eukaryota</taxon>
        <taxon>Fungi</taxon>
        <taxon>Dikarya</taxon>
        <taxon>Basidiomycota</taxon>
        <taxon>Agaricomycotina</taxon>
        <taxon>Agaricomycetes</taxon>
        <taxon>Agaricomycetidae</taxon>
        <taxon>Agaricales</taxon>
        <taxon>Marasmiineae</taxon>
        <taxon>Omphalotaceae</taxon>
        <taxon>Lentinula</taxon>
    </lineage>
</organism>
<accession>A0A9W9A7B3</accession>
<feature type="compositionally biased region" description="Low complexity" evidence="6">
    <location>
        <begin position="350"/>
        <end position="362"/>
    </location>
</feature>
<feature type="compositionally biased region" description="Polar residues" evidence="6">
    <location>
        <begin position="145"/>
        <end position="161"/>
    </location>
</feature>
<keyword evidence="2" id="KW-0805">Transcription regulation</keyword>
<dbReference type="GO" id="GO:0005634">
    <property type="term" value="C:nucleus"/>
    <property type="evidence" value="ECO:0007669"/>
    <property type="project" value="UniProtKB-SubCell"/>
</dbReference>
<feature type="region of interest" description="Disordered" evidence="6">
    <location>
        <begin position="34"/>
        <end position="82"/>
    </location>
</feature>
<dbReference type="InterPro" id="IPR036864">
    <property type="entry name" value="Zn2-C6_fun-type_DNA-bd_sf"/>
</dbReference>
<dbReference type="AlphaFoldDB" id="A0A9W9A7B3"/>
<evidence type="ECO:0000313" key="9">
    <source>
        <dbReference type="Proteomes" id="UP001150266"/>
    </source>
</evidence>
<dbReference type="GO" id="GO:0006351">
    <property type="term" value="P:DNA-templated transcription"/>
    <property type="evidence" value="ECO:0007669"/>
    <property type="project" value="InterPro"/>
</dbReference>
<feature type="compositionally biased region" description="Acidic residues" evidence="6">
    <location>
        <begin position="377"/>
        <end position="386"/>
    </location>
</feature>
<gene>
    <name evidence="8" type="ORF">J3R30DRAFT_3658242</name>
</gene>
<keyword evidence="9" id="KW-1185">Reference proteome</keyword>
<feature type="compositionally biased region" description="Polar residues" evidence="6">
    <location>
        <begin position="73"/>
        <end position="82"/>
    </location>
</feature>
<dbReference type="Gene3D" id="4.10.240.10">
    <property type="entry name" value="Zn(2)-C6 fungal-type DNA-binding domain"/>
    <property type="match status" value="1"/>
</dbReference>
<dbReference type="GO" id="GO:0008270">
    <property type="term" value="F:zinc ion binding"/>
    <property type="evidence" value="ECO:0007669"/>
    <property type="project" value="InterPro"/>
</dbReference>
<evidence type="ECO:0000256" key="5">
    <source>
        <dbReference type="ARBA" id="ARBA00023242"/>
    </source>
</evidence>
<feature type="compositionally biased region" description="Low complexity" evidence="6">
    <location>
        <begin position="946"/>
        <end position="955"/>
    </location>
</feature>
<feature type="compositionally biased region" description="Polar residues" evidence="6">
    <location>
        <begin position="40"/>
        <end position="66"/>
    </location>
</feature>
<keyword evidence="3" id="KW-0238">DNA-binding</keyword>
<feature type="compositionally biased region" description="Low complexity" evidence="6">
    <location>
        <begin position="919"/>
        <end position="929"/>
    </location>
</feature>
<comment type="subcellular location">
    <subcellularLocation>
        <location evidence="1">Nucleus</location>
    </subcellularLocation>
</comment>
<dbReference type="PANTHER" id="PTHR31845">
    <property type="entry name" value="FINGER DOMAIN PROTEIN, PUTATIVE-RELATED"/>
    <property type="match status" value="1"/>
</dbReference>
<dbReference type="PANTHER" id="PTHR31845:SF19">
    <property type="entry name" value="TRANSCRIPTION FACTOR DOMAIN-CONTAINING PROTEIN"/>
    <property type="match status" value="1"/>
</dbReference>
<evidence type="ECO:0000256" key="3">
    <source>
        <dbReference type="ARBA" id="ARBA00023125"/>
    </source>
</evidence>
<sequence>MNERFNHRQWNSAFNQLQLEQEYDYQQLQSSDPQYRQYPDFSQSIPNNYPFNPSIQSSTSSYTVNQGYPFDSTPPQNASVSNNFLQGSSAIQQQQHQQQQSRAFKGVSATYDAAFANTVGSITAQRPPLSLSPPPIHSPTSLSLQTDVASGRSNDRTSSSFRGPKTKRLRTNDNSYEGRDDEDAEAADAKEKATKPYVRCEFKTDTDPCKRCLNGGHECVIPGRKKRRTPPKREHLLNEIQKQAEEIQKLMAKLAKLEEANKQKSSLPSAGLSESSLASPPILSPSSTHDSPYFGSDLASVTQTSPGANQDVENWIAKARESLAEFGGFIGIGGASMPKSYIVEQDPEGLSDSGGDSDSVLGNPDEPRSNGEYEFAVVDDEGEEWSPQDSEIRRAPGKRLSGSSAGSNTGLKKKDSAGKSVTIPNEAVPFGLMAELSYKNIRKRRSVANADFFQPSPGPDPARSQATSLPQLPHILARGIIKPDDAEKLFKMFVRSCILNLKLDTHLFHSFFDLVNPSVSIVDPALYTAQKTVYRSPFLFTTICAISSRFYDEKPGLYVQIMNYAQLAAGTALIGGPKNIEMCIAYILLSLYPPPLKRWEESRGWLYLGVAIRIATELNLHLPNTAKPQNEMHAREQLNRTRVWLNCFNLDRSTGSQNGKPPVISNDDYIANHSEDWWKSSPYNMKNFDIQVCCYNSELKVMSKFRSKIYNDPDHPTGLNKDVDFVKIAAETDEEFLALQTKWYPILDENVDKNDPPGNFRLGLLKLAFGYARLIVLSYGFQHAFGKNSSNDNPFLDRCMNAANDIVRAMVEDIGRPKQRIFIRHGPEAQSVFVAFAAAFLVKLLQPKFAAYIDASKRVAIRFRVQSVIDFFSTPEIAIDNRHGPKLYARFLKSLLASPMVAEPNSPNHNKSRKRANRNKSSSVPSVESEYPDFASNGFNHTSEYASPATTTHSLSPPPSTAAMSFDQFAPSGGAIDPFMPDSVALQGSAYDPNVMDYLGSMPDDEELMRYQSMTDQSMWQDLTVSGYSWLAQFQNEVERSASITDMYTNQMQYA</sequence>
<dbReference type="CDD" id="cd12148">
    <property type="entry name" value="fungal_TF_MHR"/>
    <property type="match status" value="1"/>
</dbReference>
<dbReference type="InterPro" id="IPR051089">
    <property type="entry name" value="prtT"/>
</dbReference>
<keyword evidence="4" id="KW-0804">Transcription</keyword>
<dbReference type="OrthoDB" id="39175at2759"/>
<reference evidence="8" key="1">
    <citation type="submission" date="2022-08" db="EMBL/GenBank/DDBJ databases">
        <title>A Global Phylogenomic Analysis of the Shiitake Genus Lentinula.</title>
        <authorList>
            <consortium name="DOE Joint Genome Institute"/>
            <person name="Sierra-Patev S."/>
            <person name="Min B."/>
            <person name="Naranjo-Ortiz M."/>
            <person name="Looney B."/>
            <person name="Konkel Z."/>
            <person name="Slot J.C."/>
            <person name="Sakamoto Y."/>
            <person name="Steenwyk J.L."/>
            <person name="Rokas A."/>
            <person name="Carro J."/>
            <person name="Camarero S."/>
            <person name="Ferreira P."/>
            <person name="Molpeceres G."/>
            <person name="Ruiz-Duenas F.J."/>
            <person name="Serrano A."/>
            <person name="Henrissat B."/>
            <person name="Drula E."/>
            <person name="Hughes K.W."/>
            <person name="Mata J.L."/>
            <person name="Ishikawa N.K."/>
            <person name="Vargas-Isla R."/>
            <person name="Ushijima S."/>
            <person name="Smith C.A."/>
            <person name="Ahrendt S."/>
            <person name="Andreopoulos W."/>
            <person name="He G."/>
            <person name="Labutti K."/>
            <person name="Lipzen A."/>
            <person name="Ng V."/>
            <person name="Riley R."/>
            <person name="Sandor L."/>
            <person name="Barry K."/>
            <person name="Martinez A.T."/>
            <person name="Xiao Y."/>
            <person name="Gibbons J.G."/>
            <person name="Terashima K."/>
            <person name="Grigoriev I.V."/>
            <person name="Hibbett D.S."/>
        </authorList>
    </citation>
    <scope>NUCLEOTIDE SEQUENCE</scope>
    <source>
        <strain evidence="8">JLM2183</strain>
    </source>
</reference>
<evidence type="ECO:0000256" key="4">
    <source>
        <dbReference type="ARBA" id="ARBA00023163"/>
    </source>
</evidence>
<dbReference type="GO" id="GO:0000976">
    <property type="term" value="F:transcription cis-regulatory region binding"/>
    <property type="evidence" value="ECO:0007669"/>
    <property type="project" value="TreeGrafter"/>
</dbReference>
<feature type="region of interest" description="Disordered" evidence="6">
    <location>
        <begin position="345"/>
        <end position="418"/>
    </location>
</feature>
<proteinExistence type="predicted"/>
<feature type="domain" description="Xylanolytic transcriptional activator regulatory" evidence="7">
    <location>
        <begin position="604"/>
        <end position="681"/>
    </location>
</feature>
<evidence type="ECO:0000256" key="1">
    <source>
        <dbReference type="ARBA" id="ARBA00004123"/>
    </source>
</evidence>
<evidence type="ECO:0000259" key="7">
    <source>
        <dbReference type="SMART" id="SM00906"/>
    </source>
</evidence>
<evidence type="ECO:0000313" key="8">
    <source>
        <dbReference type="EMBL" id="KAJ4476208.1"/>
    </source>
</evidence>
<keyword evidence="5" id="KW-0539">Nucleus</keyword>
<dbReference type="EMBL" id="JAOTPV010000012">
    <property type="protein sequence ID" value="KAJ4476208.1"/>
    <property type="molecule type" value="Genomic_DNA"/>
</dbReference>